<organism evidence="3 4">
    <name type="scientific">Chara braunii</name>
    <name type="common">Braun's stonewort</name>
    <dbReference type="NCBI Taxonomy" id="69332"/>
    <lineage>
        <taxon>Eukaryota</taxon>
        <taxon>Viridiplantae</taxon>
        <taxon>Streptophyta</taxon>
        <taxon>Charophyceae</taxon>
        <taxon>Charales</taxon>
        <taxon>Characeae</taxon>
        <taxon>Chara</taxon>
    </lineage>
</organism>
<protein>
    <submittedName>
        <fullName evidence="3">Uncharacterized protein</fullName>
    </submittedName>
</protein>
<dbReference type="Proteomes" id="UP000265515">
    <property type="component" value="Unassembled WGS sequence"/>
</dbReference>
<evidence type="ECO:0000256" key="2">
    <source>
        <dbReference type="SAM" id="MobiDB-lite"/>
    </source>
</evidence>
<feature type="coiled-coil region" evidence="1">
    <location>
        <begin position="180"/>
        <end position="243"/>
    </location>
</feature>
<accession>A0A388K2C2</accession>
<dbReference type="Gramene" id="GBG64204">
    <property type="protein sequence ID" value="GBG64204"/>
    <property type="gene ID" value="CBR_g40904"/>
</dbReference>
<feature type="compositionally biased region" description="Low complexity" evidence="2">
    <location>
        <begin position="49"/>
        <end position="61"/>
    </location>
</feature>
<comment type="caution">
    <text evidence="3">The sequence shown here is derived from an EMBL/GenBank/DDBJ whole genome shotgun (WGS) entry which is preliminary data.</text>
</comment>
<name>A0A388K2C2_CHABU</name>
<keyword evidence="4" id="KW-1185">Reference proteome</keyword>
<keyword evidence="1" id="KW-0175">Coiled coil</keyword>
<gene>
    <name evidence="3" type="ORF">CBR_g40904</name>
</gene>
<evidence type="ECO:0000313" key="3">
    <source>
        <dbReference type="EMBL" id="GBG64204.1"/>
    </source>
</evidence>
<evidence type="ECO:0000256" key="1">
    <source>
        <dbReference type="SAM" id="Coils"/>
    </source>
</evidence>
<feature type="region of interest" description="Disordered" evidence="2">
    <location>
        <begin position="1"/>
        <end position="61"/>
    </location>
</feature>
<evidence type="ECO:0000313" key="4">
    <source>
        <dbReference type="Proteomes" id="UP000265515"/>
    </source>
</evidence>
<dbReference type="AlphaFoldDB" id="A0A388K2C2"/>
<proteinExistence type="predicted"/>
<sequence length="294" mass="33168">MAARIRSGNPGNGGTSGILSAPAQGGSATSMSNAIVPYQAPQSNGGNDRNYNGGFNSGYNRGNRNFNNGYNGGYNNGNRYRRGWSGREHEHDDRVDKIYGLLSEQAEEREERKREAARLVSLEEEKKRLQAEEEKRVEAKREREQQEIRLGQIVRTNVQAVCEFALGRKVDLPGEGESEINKLRKEIDELKSKCAENSKQANLEVLRKEKEALQKVQDQGSEEEKLQREIDELRARCGQQQGQCSLDKDRMVALQLQVDELNGLRKALVDKCSELASLKKENTQIRGEFKELKD</sequence>
<dbReference type="EMBL" id="BFEA01000047">
    <property type="protein sequence ID" value="GBG64204.1"/>
    <property type="molecule type" value="Genomic_DNA"/>
</dbReference>
<reference evidence="3 4" key="1">
    <citation type="journal article" date="2018" name="Cell">
        <title>The Chara Genome: Secondary Complexity and Implications for Plant Terrestrialization.</title>
        <authorList>
            <person name="Nishiyama T."/>
            <person name="Sakayama H."/>
            <person name="Vries J.D."/>
            <person name="Buschmann H."/>
            <person name="Saint-Marcoux D."/>
            <person name="Ullrich K.K."/>
            <person name="Haas F.B."/>
            <person name="Vanderstraeten L."/>
            <person name="Becker D."/>
            <person name="Lang D."/>
            <person name="Vosolsobe S."/>
            <person name="Rombauts S."/>
            <person name="Wilhelmsson P.K.I."/>
            <person name="Janitza P."/>
            <person name="Kern R."/>
            <person name="Heyl A."/>
            <person name="Rumpler F."/>
            <person name="Villalobos L.I.A.C."/>
            <person name="Clay J.M."/>
            <person name="Skokan R."/>
            <person name="Toyoda A."/>
            <person name="Suzuki Y."/>
            <person name="Kagoshima H."/>
            <person name="Schijlen E."/>
            <person name="Tajeshwar N."/>
            <person name="Catarino B."/>
            <person name="Hetherington A.J."/>
            <person name="Saltykova A."/>
            <person name="Bonnot C."/>
            <person name="Breuninger H."/>
            <person name="Symeonidi A."/>
            <person name="Radhakrishnan G.V."/>
            <person name="Van Nieuwerburgh F."/>
            <person name="Deforce D."/>
            <person name="Chang C."/>
            <person name="Karol K.G."/>
            <person name="Hedrich R."/>
            <person name="Ulvskov P."/>
            <person name="Glockner G."/>
            <person name="Delwiche C.F."/>
            <person name="Petrasek J."/>
            <person name="Van de Peer Y."/>
            <person name="Friml J."/>
            <person name="Beilby M."/>
            <person name="Dolan L."/>
            <person name="Kohara Y."/>
            <person name="Sugano S."/>
            <person name="Fujiyama A."/>
            <person name="Delaux P.-M."/>
            <person name="Quint M."/>
            <person name="TheiBen G."/>
            <person name="Hagemann M."/>
            <person name="Harholt J."/>
            <person name="Dunand C."/>
            <person name="Zachgo S."/>
            <person name="Langdale J."/>
            <person name="Maumus F."/>
            <person name="Straeten D.V.D."/>
            <person name="Gould S.B."/>
            <person name="Rensing S.A."/>
        </authorList>
    </citation>
    <scope>NUCLEOTIDE SEQUENCE [LARGE SCALE GENOMIC DNA]</scope>
    <source>
        <strain evidence="3 4">S276</strain>
    </source>
</reference>
<feature type="coiled-coil region" evidence="1">
    <location>
        <begin position="105"/>
        <end position="149"/>
    </location>
</feature>